<evidence type="ECO:0000313" key="1">
    <source>
        <dbReference type="EMBL" id="NYD39920.1"/>
    </source>
</evidence>
<reference evidence="2 3" key="1">
    <citation type="submission" date="2020-07" db="EMBL/GenBank/DDBJ databases">
        <title>Sequencing the genomes of 1000 actinobacteria strains.</title>
        <authorList>
            <person name="Klenk H.-P."/>
        </authorList>
    </citation>
    <scope>NUCLEOTIDE SEQUENCE [LARGE SCALE GENOMIC DNA]</scope>
    <source>
        <strain evidence="2 3">DSM 21350</strain>
    </source>
</reference>
<comment type="caution">
    <text evidence="2">The sequence shown here is derived from an EMBL/GenBank/DDBJ whole genome shotgun (WGS) entry which is preliminary data.</text>
</comment>
<accession>A0A7Y9EAD7</accession>
<organism evidence="2 3">
    <name type="scientific">Nocardioides panaciterrulae</name>
    <dbReference type="NCBI Taxonomy" id="661492"/>
    <lineage>
        <taxon>Bacteria</taxon>
        <taxon>Bacillati</taxon>
        <taxon>Actinomycetota</taxon>
        <taxon>Actinomycetes</taxon>
        <taxon>Propionibacteriales</taxon>
        <taxon>Nocardioidaceae</taxon>
        <taxon>Nocardioides</taxon>
    </lineage>
</organism>
<sequence>MSEDFRESLRRLLAFNSRDWAQDRADAWLWGVVLGWDADENEVGEESAMDEVAARHGWDASEVARLRRLHAQFAAPDSTPTEREAGDVGEVAAVLAAHVTRVGPISGAWHCPCGATSSNGDIREGNLTSRAERTTEFITHVAESLAPLIAERERAAGARALREAADAWETDVTDPTPRTGAHADCWLRERADTYAEGGEHCG</sequence>
<dbReference type="Proteomes" id="UP000535511">
    <property type="component" value="Unassembled WGS sequence"/>
</dbReference>
<proteinExistence type="predicted"/>
<dbReference type="EMBL" id="JACCBG010000001">
    <property type="protein sequence ID" value="NYD39920.1"/>
    <property type="molecule type" value="Genomic_DNA"/>
</dbReference>
<dbReference type="AlphaFoldDB" id="A0A7Y9EAD7"/>
<gene>
    <name evidence="1" type="ORF">BJZ21_000003</name>
    <name evidence="2" type="ORF">BJZ21_004035</name>
</gene>
<dbReference type="RefSeq" id="WP_179661876.1">
    <property type="nucleotide sequence ID" value="NZ_JACCBG010000001.1"/>
</dbReference>
<protein>
    <submittedName>
        <fullName evidence="2">Uncharacterized protein</fullName>
    </submittedName>
</protein>
<name>A0A7Y9EAD7_9ACTN</name>
<dbReference type="EMBL" id="JACCBG010000001">
    <property type="protein sequence ID" value="NYD43952.1"/>
    <property type="molecule type" value="Genomic_DNA"/>
</dbReference>
<keyword evidence="3" id="KW-1185">Reference proteome</keyword>
<evidence type="ECO:0000313" key="3">
    <source>
        <dbReference type="Proteomes" id="UP000535511"/>
    </source>
</evidence>
<evidence type="ECO:0000313" key="2">
    <source>
        <dbReference type="EMBL" id="NYD43952.1"/>
    </source>
</evidence>